<name>A0A7L7LAS0_9BACT</name>
<protein>
    <submittedName>
        <fullName evidence="3">Tetratricopeptide repeat protein</fullName>
    </submittedName>
</protein>
<dbReference type="SUPFAM" id="SSF48452">
    <property type="entry name" value="TPR-like"/>
    <property type="match status" value="1"/>
</dbReference>
<organism evidence="3 4">
    <name type="scientific">Adhaeribacter radiodurans</name>
    <dbReference type="NCBI Taxonomy" id="2745197"/>
    <lineage>
        <taxon>Bacteria</taxon>
        <taxon>Pseudomonadati</taxon>
        <taxon>Bacteroidota</taxon>
        <taxon>Cytophagia</taxon>
        <taxon>Cytophagales</taxon>
        <taxon>Hymenobacteraceae</taxon>
        <taxon>Adhaeribacter</taxon>
    </lineage>
</organism>
<dbReference type="PROSITE" id="PS50005">
    <property type="entry name" value="TPR"/>
    <property type="match status" value="1"/>
</dbReference>
<feature type="transmembrane region" description="Helical" evidence="2">
    <location>
        <begin position="91"/>
        <end position="112"/>
    </location>
</feature>
<dbReference type="Pfam" id="PF13174">
    <property type="entry name" value="TPR_6"/>
    <property type="match status" value="1"/>
</dbReference>
<keyword evidence="2" id="KW-0472">Membrane</keyword>
<dbReference type="InterPro" id="IPR019734">
    <property type="entry name" value="TPR_rpt"/>
</dbReference>
<keyword evidence="4" id="KW-1185">Reference proteome</keyword>
<evidence type="ECO:0000256" key="2">
    <source>
        <dbReference type="SAM" id="Phobius"/>
    </source>
</evidence>
<sequence length="275" mass="31617">MDDYYEKIADYLDGEMSEEEKVRFIEALASDKELALAFKVYRTIEEEMPLLEKSKVQNEALKSTLQSLNKQYFELETPQPAKVIPLYAGKVFKILATIAASIALVLITYFGFFQPKNNIQVLANSYFKENLQHLNQTKSDPADTLQFGIAGKIKKRNTAQDSLQLGISAYNNQDYNKALKFFQKIYKNHPELSEAEKYSGFIFLATKEYDKALQAFENLANIKNTPNNPGLFLQALTYMQRNQVSDKQKAKQLLEQVVNNQAEGYKEAEQWLKKF</sequence>
<feature type="repeat" description="TPR" evidence="1">
    <location>
        <begin position="159"/>
        <end position="192"/>
    </location>
</feature>
<dbReference type="RefSeq" id="WP_182412391.1">
    <property type="nucleotide sequence ID" value="NZ_CP055153.1"/>
</dbReference>
<keyword evidence="1" id="KW-0802">TPR repeat</keyword>
<accession>A0A7L7LAS0</accession>
<keyword evidence="2" id="KW-1133">Transmembrane helix</keyword>
<dbReference type="Gene3D" id="1.25.40.10">
    <property type="entry name" value="Tetratricopeptide repeat domain"/>
    <property type="match status" value="1"/>
</dbReference>
<dbReference type="KEGG" id="add:HUW48_18715"/>
<gene>
    <name evidence="3" type="ORF">HUW48_18715</name>
</gene>
<dbReference type="InterPro" id="IPR011990">
    <property type="entry name" value="TPR-like_helical_dom_sf"/>
</dbReference>
<reference evidence="3 4" key="2">
    <citation type="submission" date="2020-08" db="EMBL/GenBank/DDBJ databases">
        <title>Adhaeribacter dokdonensis sp. nov., isolated from the rhizosphere of Elymus tsukushiensis, a plant native to the Dokdo Islands, Republic of Korea.</title>
        <authorList>
            <person name="Ghim S.Y."/>
        </authorList>
    </citation>
    <scope>NUCLEOTIDE SEQUENCE [LARGE SCALE GENOMIC DNA]</scope>
    <source>
        <strain evidence="3 4">KUDC8001</strain>
    </source>
</reference>
<dbReference type="Proteomes" id="UP000514509">
    <property type="component" value="Chromosome"/>
</dbReference>
<dbReference type="AlphaFoldDB" id="A0A7L7LAS0"/>
<keyword evidence="2" id="KW-0812">Transmembrane</keyword>
<dbReference type="EMBL" id="CP055153">
    <property type="protein sequence ID" value="QMU29932.1"/>
    <property type="molecule type" value="Genomic_DNA"/>
</dbReference>
<proteinExistence type="predicted"/>
<evidence type="ECO:0000313" key="4">
    <source>
        <dbReference type="Proteomes" id="UP000514509"/>
    </source>
</evidence>
<evidence type="ECO:0000313" key="3">
    <source>
        <dbReference type="EMBL" id="QMU29932.1"/>
    </source>
</evidence>
<evidence type="ECO:0000256" key="1">
    <source>
        <dbReference type="PROSITE-ProRule" id="PRU00339"/>
    </source>
</evidence>
<reference evidence="3 4" key="1">
    <citation type="submission" date="2020-06" db="EMBL/GenBank/DDBJ databases">
        <authorList>
            <person name="Hwang Y.J."/>
        </authorList>
    </citation>
    <scope>NUCLEOTIDE SEQUENCE [LARGE SCALE GENOMIC DNA]</scope>
    <source>
        <strain evidence="3 4">KUDC8001</strain>
    </source>
</reference>